<sequence length="297" mass="33378">MDSAAVEPADEHVRDAFQLLADETRLEILFALWNAPEWTATFTELKDAVGMRDSGQFQYHLNQLAGTFIRQVDDGYTHLASGIALYRTMLGSVAGTESIDPISLNESCPNCENRLQLTYENQVFYARCSTCDETLFSSPFLPAGLGNRTDDERLWAFDRWTRRMVGNLRDGVCPWCASTVNHELSGESSADETDSDVRIVHTCNRCGGFLKTTVGETVIDHPAVISFFYDHGKDITTIPHWKLDFCMSDSGVELISEEPTEIRLTIREAGDELTLTLDEDFTITESRRLKPQDGTRN</sequence>
<dbReference type="Pfam" id="PF24038">
    <property type="entry name" value="DUF7347"/>
    <property type="match status" value="1"/>
</dbReference>
<dbReference type="InterPro" id="IPR055771">
    <property type="entry name" value="DUF7347"/>
</dbReference>
<dbReference type="InterPro" id="IPR036390">
    <property type="entry name" value="WH_DNA-bd_sf"/>
</dbReference>
<evidence type="ECO:0000313" key="3">
    <source>
        <dbReference type="EMBL" id="GAA5059953.1"/>
    </source>
</evidence>
<dbReference type="SUPFAM" id="SSF46785">
    <property type="entry name" value="Winged helix' DNA-binding domain"/>
    <property type="match status" value="1"/>
</dbReference>
<dbReference type="InterPro" id="IPR036388">
    <property type="entry name" value="WH-like_DNA-bd_sf"/>
</dbReference>
<dbReference type="CDD" id="cd00090">
    <property type="entry name" value="HTH_ARSR"/>
    <property type="match status" value="1"/>
</dbReference>
<dbReference type="EMBL" id="BAABKX010000018">
    <property type="protein sequence ID" value="GAA5059953.1"/>
    <property type="molecule type" value="Genomic_DNA"/>
</dbReference>
<dbReference type="Gene3D" id="1.10.10.10">
    <property type="entry name" value="Winged helix-like DNA-binding domain superfamily/Winged helix DNA-binding domain"/>
    <property type="match status" value="1"/>
</dbReference>
<organism evidence="3 4">
    <name type="scientific">Haladaptatus pallidirubidus</name>
    <dbReference type="NCBI Taxonomy" id="1008152"/>
    <lineage>
        <taxon>Archaea</taxon>
        <taxon>Methanobacteriati</taxon>
        <taxon>Methanobacteriota</taxon>
        <taxon>Stenosarchaea group</taxon>
        <taxon>Halobacteria</taxon>
        <taxon>Halobacteriales</taxon>
        <taxon>Haladaptataceae</taxon>
        <taxon>Haladaptatus</taxon>
    </lineage>
</organism>
<dbReference type="Proteomes" id="UP001501729">
    <property type="component" value="Unassembled WGS sequence"/>
</dbReference>
<name>A0AAV3UN84_9EURY</name>
<keyword evidence="4" id="KW-1185">Reference proteome</keyword>
<dbReference type="Pfam" id="PF24042">
    <property type="entry name" value="DUF7351"/>
    <property type="match status" value="1"/>
</dbReference>
<dbReference type="InterPro" id="IPR055775">
    <property type="entry name" value="DUF7351"/>
</dbReference>
<evidence type="ECO:0000259" key="1">
    <source>
        <dbReference type="Pfam" id="PF24038"/>
    </source>
</evidence>
<protein>
    <submittedName>
        <fullName evidence="3">Winged helix-turn-helix domain-containing protein</fullName>
    </submittedName>
</protein>
<feature type="domain" description="DUF7347" evidence="1">
    <location>
        <begin position="14"/>
        <end position="88"/>
    </location>
</feature>
<gene>
    <name evidence="3" type="ORF">GCM10025751_44560</name>
</gene>
<dbReference type="AlphaFoldDB" id="A0AAV3UN84"/>
<dbReference type="GeneID" id="68613681"/>
<dbReference type="InterPro" id="IPR011991">
    <property type="entry name" value="ArsR-like_HTH"/>
</dbReference>
<accession>A0AAV3UN84</accession>
<evidence type="ECO:0000313" key="4">
    <source>
        <dbReference type="Proteomes" id="UP001501729"/>
    </source>
</evidence>
<dbReference type="RefSeq" id="WP_227773482.1">
    <property type="nucleotide sequence ID" value="NZ_BAABKX010000018.1"/>
</dbReference>
<feature type="domain" description="DUF7351" evidence="2">
    <location>
        <begin position="106"/>
        <end position="283"/>
    </location>
</feature>
<evidence type="ECO:0000259" key="2">
    <source>
        <dbReference type="Pfam" id="PF24042"/>
    </source>
</evidence>
<reference evidence="3 4" key="1">
    <citation type="journal article" date="2019" name="Int. J. Syst. Evol. Microbiol.">
        <title>The Global Catalogue of Microorganisms (GCM) 10K type strain sequencing project: providing services to taxonomists for standard genome sequencing and annotation.</title>
        <authorList>
            <consortium name="The Broad Institute Genomics Platform"/>
            <consortium name="The Broad Institute Genome Sequencing Center for Infectious Disease"/>
            <person name="Wu L."/>
            <person name="Ma J."/>
        </authorList>
    </citation>
    <scope>NUCLEOTIDE SEQUENCE [LARGE SCALE GENOMIC DNA]</scope>
    <source>
        <strain evidence="3 4">JCM 17504</strain>
    </source>
</reference>
<comment type="caution">
    <text evidence="3">The sequence shown here is derived from an EMBL/GenBank/DDBJ whole genome shotgun (WGS) entry which is preliminary data.</text>
</comment>
<proteinExistence type="predicted"/>